<dbReference type="STRING" id="1121945.GCA_000421805_01616"/>
<dbReference type="HAMAP" id="MF_00024">
    <property type="entry name" value="CobD_CbiB"/>
    <property type="match status" value="1"/>
</dbReference>
<comment type="caution">
    <text evidence="13">The sequence shown here is derived from an EMBL/GenBank/DDBJ whole genome shotgun (WGS) entry which is preliminary data.</text>
</comment>
<keyword evidence="8 11" id="KW-0812">Transmembrane</keyword>
<feature type="transmembrane region" description="Helical" evidence="11">
    <location>
        <begin position="347"/>
        <end position="372"/>
    </location>
</feature>
<evidence type="ECO:0000256" key="1">
    <source>
        <dbReference type="ARBA" id="ARBA00003384"/>
    </source>
</evidence>
<evidence type="ECO:0000256" key="7">
    <source>
        <dbReference type="ARBA" id="ARBA00022573"/>
    </source>
</evidence>
<evidence type="ECO:0000256" key="8">
    <source>
        <dbReference type="ARBA" id="ARBA00022692"/>
    </source>
</evidence>
<organism evidence="13 14">
    <name type="scientific">Halorubrum ezzemoulense DSM 17463</name>
    <dbReference type="NCBI Taxonomy" id="1121945"/>
    <lineage>
        <taxon>Archaea</taxon>
        <taxon>Methanobacteriati</taxon>
        <taxon>Methanobacteriota</taxon>
        <taxon>Stenosarchaea group</taxon>
        <taxon>Halobacteria</taxon>
        <taxon>Halobacteriales</taxon>
        <taxon>Haloferacaceae</taxon>
        <taxon>Halorubrum</taxon>
    </lineage>
</organism>
<dbReference type="GO" id="GO:0005886">
    <property type="term" value="C:plasma membrane"/>
    <property type="evidence" value="ECO:0007669"/>
    <property type="project" value="UniProtKB-SubCell"/>
</dbReference>
<dbReference type="AlphaFoldDB" id="A0A1X4H864"/>
<evidence type="ECO:0000256" key="12">
    <source>
        <dbReference type="SAM" id="MobiDB-lite"/>
    </source>
</evidence>
<dbReference type="EMBL" id="NEDJ01000020">
    <property type="protein sequence ID" value="OSP07775.1"/>
    <property type="molecule type" value="Genomic_DNA"/>
</dbReference>
<gene>
    <name evidence="11" type="primary">cobD</name>
    <name evidence="13" type="ORF">B9H04_07580</name>
</gene>
<name>A0A1X4H864_HALEZ</name>
<evidence type="ECO:0000256" key="9">
    <source>
        <dbReference type="ARBA" id="ARBA00022989"/>
    </source>
</evidence>
<dbReference type="PANTHER" id="PTHR34308">
    <property type="entry name" value="COBALAMIN BIOSYNTHESIS PROTEIN CBIB"/>
    <property type="match status" value="1"/>
</dbReference>
<evidence type="ECO:0000256" key="10">
    <source>
        <dbReference type="ARBA" id="ARBA00023136"/>
    </source>
</evidence>
<evidence type="ECO:0000256" key="4">
    <source>
        <dbReference type="ARBA" id="ARBA00006263"/>
    </source>
</evidence>
<keyword evidence="7 11" id="KW-0169">Cobalamin biosynthesis</keyword>
<keyword evidence="9 11" id="KW-1133">Transmembrane helix</keyword>
<proteinExistence type="inferred from homology"/>
<dbReference type="Proteomes" id="UP000193587">
    <property type="component" value="Unassembled WGS sequence"/>
</dbReference>
<dbReference type="eggNOG" id="arCOG04274">
    <property type="taxonomic scope" value="Archaea"/>
</dbReference>
<comment type="caution">
    <text evidence="11">Lacks conserved residue(s) required for the propagation of feature annotation.</text>
</comment>
<evidence type="ECO:0000256" key="6">
    <source>
        <dbReference type="ARBA" id="ARBA00022475"/>
    </source>
</evidence>
<dbReference type="GO" id="GO:0009236">
    <property type="term" value="P:cobalamin biosynthetic process"/>
    <property type="evidence" value="ECO:0007669"/>
    <property type="project" value="UniProtKB-UniRule"/>
</dbReference>
<dbReference type="UniPathway" id="UPA00148"/>
<dbReference type="InterPro" id="IPR004485">
    <property type="entry name" value="Cobalamin_biosynth_CobD/CbiB"/>
</dbReference>
<feature type="transmembrane region" description="Helical" evidence="11">
    <location>
        <begin position="76"/>
        <end position="100"/>
    </location>
</feature>
<comment type="pathway">
    <text evidence="3 11">Cofactor biosynthesis; adenosylcobalamin biosynthesis.</text>
</comment>
<evidence type="ECO:0000256" key="2">
    <source>
        <dbReference type="ARBA" id="ARBA00004651"/>
    </source>
</evidence>
<feature type="region of interest" description="Disordered" evidence="12">
    <location>
        <begin position="142"/>
        <end position="161"/>
    </location>
</feature>
<evidence type="ECO:0000313" key="13">
    <source>
        <dbReference type="EMBL" id="OSP07775.1"/>
    </source>
</evidence>
<evidence type="ECO:0000256" key="3">
    <source>
        <dbReference type="ARBA" id="ARBA00004953"/>
    </source>
</evidence>
<comment type="function">
    <text evidence="1 11">Converts cobyric acid to cobinamide by the addition of aminopropanol on the F carboxylic group.</text>
</comment>
<evidence type="ECO:0000256" key="5">
    <source>
        <dbReference type="ARBA" id="ARBA00016185"/>
    </source>
</evidence>
<reference evidence="13 14" key="1">
    <citation type="submission" date="2017-04" db="EMBL/GenBank/DDBJ databases">
        <title>MLSA of the genus Halorubrum.</title>
        <authorList>
            <person name="De La Haba R."/>
            <person name="Sanchez-Porro C."/>
            <person name="Infante-Dominguez C."/>
            <person name="Ventosa A."/>
        </authorList>
    </citation>
    <scope>NUCLEOTIDE SEQUENCE [LARGE SCALE GENOMIC DNA]</scope>
    <source>
        <strain evidence="13 14">DSM 17463</strain>
    </source>
</reference>
<evidence type="ECO:0000256" key="11">
    <source>
        <dbReference type="HAMAP-Rule" id="MF_00024"/>
    </source>
</evidence>
<comment type="subcellular location">
    <subcellularLocation>
        <location evidence="2 11">Cell membrane</location>
        <topology evidence="2 11">Multi-pass membrane protein</topology>
    </subcellularLocation>
</comment>
<dbReference type="GO" id="GO:0048472">
    <property type="term" value="F:threonine-phosphate decarboxylase activity"/>
    <property type="evidence" value="ECO:0007669"/>
    <property type="project" value="InterPro"/>
</dbReference>
<accession>A0A1X4H864</accession>
<dbReference type="PANTHER" id="PTHR34308:SF1">
    <property type="entry name" value="COBALAMIN BIOSYNTHESIS PROTEIN CBIB"/>
    <property type="match status" value="1"/>
</dbReference>
<comment type="similarity">
    <text evidence="4 11">Belongs to the CobD/CbiB family.</text>
</comment>
<protein>
    <recommendedName>
        <fullName evidence="5 11">Probable cobalamin biosynthesis protein CobD</fullName>
    </recommendedName>
</protein>
<dbReference type="RefSeq" id="WP_085682582.1">
    <property type="nucleotide sequence ID" value="NZ_NEDJ01000020.1"/>
</dbReference>
<dbReference type="Pfam" id="PF03186">
    <property type="entry name" value="CobD_Cbib"/>
    <property type="match status" value="2"/>
</dbReference>
<feature type="transmembrane region" description="Helical" evidence="11">
    <location>
        <begin position="112"/>
        <end position="132"/>
    </location>
</feature>
<keyword evidence="10 11" id="KW-0472">Membrane</keyword>
<keyword evidence="6 11" id="KW-1003">Cell membrane</keyword>
<sequence>MTGAAAPVGATEPAVAAQVAEPAAALIAPAATLLAPVALALALDLAAAEPPHRVHPVALFGTLVGRFDREWGRPRLVGVAVAAGLPLAAAALCGGVVWLAAAHGPRPGGVPVAAVAAAAGVCFSVASLRMLLDVTGEVVAETETDPDAARESVRAPVGRDPADLSPAALRSAAVESAAENLADGFVAPLVWFAAGATGAVAVAAVGGSPGAGTTGVTATVAGSAATVESALAAGVAAAAWVKAVNTLDSMLGYRSKPVGWASARLDDAAMFLPARVAACCLAVAARSPGSLRRARSLAREPASPNSGWPMAPAAAALGVRLEKPGAYVLDGGPEAPSPAAARDAVRLVGVAGGVTVAAAAAWVLALAGVVAWS</sequence>
<evidence type="ECO:0000313" key="14">
    <source>
        <dbReference type="Proteomes" id="UP000193587"/>
    </source>
</evidence>
<dbReference type="GO" id="GO:0015420">
    <property type="term" value="F:ABC-type vitamin B12 transporter activity"/>
    <property type="evidence" value="ECO:0007669"/>
    <property type="project" value="UniProtKB-UniRule"/>
</dbReference>